<comment type="caution">
    <text evidence="1">The sequence shown here is derived from an EMBL/GenBank/DDBJ whole genome shotgun (WGS) entry which is preliminary data.</text>
</comment>
<proteinExistence type="predicted"/>
<sequence>MLIGYENLHKSFLKKIFSKPDPVARLMKRTFSTACAVLSDLDGTDYREITVSLHNFLSELPCDVRLLDSFESQMELAGANHDKFIRNFQQSYKDLSHFFKKVILLK</sequence>
<name>A0A1Y4MPV5_9FIRM</name>
<dbReference type="RefSeq" id="WP_087299975.1">
    <property type="nucleotide sequence ID" value="NZ_NFKP01000003.1"/>
</dbReference>
<reference evidence="2" key="1">
    <citation type="submission" date="2017-04" db="EMBL/GenBank/DDBJ databases">
        <title>Function of individual gut microbiota members based on whole genome sequencing of pure cultures obtained from chicken caecum.</title>
        <authorList>
            <person name="Medvecky M."/>
            <person name="Cejkova D."/>
            <person name="Polansky O."/>
            <person name="Karasova D."/>
            <person name="Kubasova T."/>
            <person name="Cizek A."/>
            <person name="Rychlik I."/>
        </authorList>
    </citation>
    <scope>NUCLEOTIDE SEQUENCE [LARGE SCALE GENOMIC DNA]</scope>
    <source>
        <strain evidence="2">An175</strain>
    </source>
</reference>
<evidence type="ECO:0000313" key="2">
    <source>
        <dbReference type="Proteomes" id="UP000196386"/>
    </source>
</evidence>
<protein>
    <submittedName>
        <fullName evidence="1">Uncharacterized protein</fullName>
    </submittedName>
</protein>
<gene>
    <name evidence="1" type="ORF">B5F11_04625</name>
</gene>
<accession>A0A1Y4MPV5</accession>
<dbReference type="Proteomes" id="UP000196386">
    <property type="component" value="Unassembled WGS sequence"/>
</dbReference>
<dbReference type="AlphaFoldDB" id="A0A1Y4MPV5"/>
<evidence type="ECO:0000313" key="1">
    <source>
        <dbReference type="EMBL" id="OUP70734.1"/>
    </source>
</evidence>
<dbReference type="EMBL" id="NFKP01000003">
    <property type="protein sequence ID" value="OUP70734.1"/>
    <property type="molecule type" value="Genomic_DNA"/>
</dbReference>
<organism evidence="1 2">
    <name type="scientific">Anaerotruncus colihominis</name>
    <dbReference type="NCBI Taxonomy" id="169435"/>
    <lineage>
        <taxon>Bacteria</taxon>
        <taxon>Bacillati</taxon>
        <taxon>Bacillota</taxon>
        <taxon>Clostridia</taxon>
        <taxon>Eubacteriales</taxon>
        <taxon>Oscillospiraceae</taxon>
        <taxon>Anaerotruncus</taxon>
    </lineage>
</organism>